<keyword evidence="3" id="KW-1185">Reference proteome</keyword>
<accession>A0A0R1GX20</accession>
<dbReference type="RefSeq" id="WP_056946073.1">
    <property type="nucleotide sequence ID" value="NZ_AZCV01000001.1"/>
</dbReference>
<keyword evidence="1" id="KW-1133">Transmembrane helix</keyword>
<proteinExistence type="predicted"/>
<dbReference type="EMBL" id="AZCV01000001">
    <property type="protein sequence ID" value="KRK38622.1"/>
    <property type="molecule type" value="Genomic_DNA"/>
</dbReference>
<keyword evidence="1" id="KW-0472">Membrane</keyword>
<name>A0A0R1GX20_9LACO</name>
<evidence type="ECO:0000313" key="3">
    <source>
        <dbReference type="Proteomes" id="UP000050909"/>
    </source>
</evidence>
<dbReference type="AlphaFoldDB" id="A0A0R1GX20"/>
<organism evidence="2 3">
    <name type="scientific">Amylolactobacillus amylotrophicus DSM 20534</name>
    <dbReference type="NCBI Taxonomy" id="1423722"/>
    <lineage>
        <taxon>Bacteria</taxon>
        <taxon>Bacillati</taxon>
        <taxon>Bacillota</taxon>
        <taxon>Bacilli</taxon>
        <taxon>Lactobacillales</taxon>
        <taxon>Lactobacillaceae</taxon>
        <taxon>Amylolactobacillus</taxon>
    </lineage>
</organism>
<sequence length="94" mass="11134">MVKRRDEKLTRAQYQAKEKRRHFWRPFAVSKVKKKRANYENEPTIITIGDEPVTDSAELNREEKIRLIKRRLNIGIFVTASLIVVVLLILFLVK</sequence>
<feature type="transmembrane region" description="Helical" evidence="1">
    <location>
        <begin position="74"/>
        <end position="93"/>
    </location>
</feature>
<dbReference type="PATRIC" id="fig|1423722.3.peg.313"/>
<comment type="caution">
    <text evidence="2">The sequence shown here is derived from an EMBL/GenBank/DDBJ whole genome shotgun (WGS) entry which is preliminary data.</text>
</comment>
<keyword evidence="1" id="KW-0812">Transmembrane</keyword>
<gene>
    <name evidence="2" type="ORF">FC62_GL000309</name>
</gene>
<evidence type="ECO:0000313" key="2">
    <source>
        <dbReference type="EMBL" id="KRK38622.1"/>
    </source>
</evidence>
<reference evidence="2 3" key="1">
    <citation type="journal article" date="2015" name="Genome Announc.">
        <title>Expanding the biotechnology potential of lactobacilli through comparative genomics of 213 strains and associated genera.</title>
        <authorList>
            <person name="Sun Z."/>
            <person name="Harris H.M."/>
            <person name="McCann A."/>
            <person name="Guo C."/>
            <person name="Argimon S."/>
            <person name="Zhang W."/>
            <person name="Yang X."/>
            <person name="Jeffery I.B."/>
            <person name="Cooney J.C."/>
            <person name="Kagawa T.F."/>
            <person name="Liu W."/>
            <person name="Song Y."/>
            <person name="Salvetti E."/>
            <person name="Wrobel A."/>
            <person name="Rasinkangas P."/>
            <person name="Parkhill J."/>
            <person name="Rea M.C."/>
            <person name="O'Sullivan O."/>
            <person name="Ritari J."/>
            <person name="Douillard F.P."/>
            <person name="Paul Ross R."/>
            <person name="Yang R."/>
            <person name="Briner A.E."/>
            <person name="Felis G.E."/>
            <person name="de Vos W.M."/>
            <person name="Barrangou R."/>
            <person name="Klaenhammer T.R."/>
            <person name="Caufield P.W."/>
            <person name="Cui Y."/>
            <person name="Zhang H."/>
            <person name="O'Toole P.W."/>
        </authorList>
    </citation>
    <scope>NUCLEOTIDE SEQUENCE [LARGE SCALE GENOMIC DNA]</scope>
    <source>
        <strain evidence="2 3">DSM 20534</strain>
    </source>
</reference>
<protein>
    <submittedName>
        <fullName evidence="2">Uncharacterized protein</fullName>
    </submittedName>
</protein>
<dbReference type="Proteomes" id="UP000050909">
    <property type="component" value="Unassembled WGS sequence"/>
</dbReference>
<evidence type="ECO:0000256" key="1">
    <source>
        <dbReference type="SAM" id="Phobius"/>
    </source>
</evidence>